<gene>
    <name evidence="4" type="primary">napD</name>
    <name evidence="5" type="ORF">VIN01S_38090</name>
</gene>
<keyword evidence="6" id="KW-1185">Reference proteome</keyword>
<comment type="subcellular location">
    <subcellularLocation>
        <location evidence="1 4">Cytoplasm</location>
    </subcellularLocation>
</comment>
<dbReference type="EMBL" id="BJLF01000035">
    <property type="protein sequence ID" value="GEA53005.1"/>
    <property type="molecule type" value="Genomic_DNA"/>
</dbReference>
<dbReference type="Proteomes" id="UP000318717">
    <property type="component" value="Unassembled WGS sequence"/>
</dbReference>
<dbReference type="PANTHER" id="PTHR38603">
    <property type="entry name" value="CHAPERONE NAPD"/>
    <property type="match status" value="1"/>
</dbReference>
<comment type="subunit">
    <text evidence="4">Interacts with the cytoplasmic NapA precursor.</text>
</comment>
<dbReference type="InterPro" id="IPR005623">
    <property type="entry name" value="Chaperone_NapD_NO3_reduct"/>
</dbReference>
<dbReference type="Gene3D" id="3.30.70.920">
    <property type="match status" value="1"/>
</dbReference>
<dbReference type="AlphaFoldDB" id="A0A4Y3I174"/>
<accession>A0A4Y3I174</accession>
<organism evidence="5 6">
    <name type="scientific">Vibrio inusitatus NBRC 102082</name>
    <dbReference type="NCBI Taxonomy" id="1219070"/>
    <lineage>
        <taxon>Bacteria</taxon>
        <taxon>Pseudomonadati</taxon>
        <taxon>Pseudomonadota</taxon>
        <taxon>Gammaproteobacteria</taxon>
        <taxon>Vibrionales</taxon>
        <taxon>Vibrionaceae</taxon>
        <taxon>Vibrio</taxon>
    </lineage>
</organism>
<dbReference type="GO" id="GO:0005737">
    <property type="term" value="C:cytoplasm"/>
    <property type="evidence" value="ECO:0007669"/>
    <property type="project" value="UniProtKB-SubCell"/>
</dbReference>
<evidence type="ECO:0000256" key="1">
    <source>
        <dbReference type="ARBA" id="ARBA00004496"/>
    </source>
</evidence>
<dbReference type="HAMAP" id="MF_02200">
    <property type="entry name" value="NapD"/>
    <property type="match status" value="1"/>
</dbReference>
<sequence length="109" mass="11889">MPASEVHISSFIVYCAPEAMETVRSKVDSFSATEIFAEDSGKFVVVMETENEGYITTTIDEINDLPEVISTALVYHQIETDIDTLDTDIHATATTDASIGTPTPQEDTL</sequence>
<protein>
    <recommendedName>
        <fullName evidence="4">Chaperone NapD</fullName>
    </recommendedName>
    <alternativeName>
        <fullName evidence="4">NapA signal peptide-binding chaperone NapD</fullName>
    </alternativeName>
</protein>
<reference evidence="5 6" key="1">
    <citation type="submission" date="2019-06" db="EMBL/GenBank/DDBJ databases">
        <title>Whole genome shotgun sequence of Vibrio inusitatus NBRC 102082.</title>
        <authorList>
            <person name="Hosoyama A."/>
            <person name="Uohara A."/>
            <person name="Ohji S."/>
            <person name="Ichikawa N."/>
        </authorList>
    </citation>
    <scope>NUCLEOTIDE SEQUENCE [LARGE SCALE GENOMIC DNA]</scope>
    <source>
        <strain evidence="5 6">NBRC 102082</strain>
    </source>
</reference>
<dbReference type="OrthoDB" id="5770785at2"/>
<proteinExistence type="inferred from homology"/>
<evidence type="ECO:0000256" key="2">
    <source>
        <dbReference type="ARBA" id="ARBA00022490"/>
    </source>
</evidence>
<evidence type="ECO:0000313" key="5">
    <source>
        <dbReference type="EMBL" id="GEA53005.1"/>
    </source>
</evidence>
<dbReference type="RefSeq" id="WP_141347399.1">
    <property type="nucleotide sequence ID" value="NZ_BJLF01000035.1"/>
</dbReference>
<comment type="function">
    <text evidence="4">Chaperone for NapA, the catalytic subunit of the periplasmic nitrate reductase. It binds directly and specifically to the twin-arginine signal peptide of NapA, preventing premature interaction with the Tat translocase and premature export.</text>
</comment>
<keyword evidence="2 4" id="KW-0963">Cytoplasm</keyword>
<evidence type="ECO:0000313" key="6">
    <source>
        <dbReference type="Proteomes" id="UP000318717"/>
    </source>
</evidence>
<dbReference type="PANTHER" id="PTHR38603:SF1">
    <property type="entry name" value="CHAPERONE NAPD"/>
    <property type="match status" value="1"/>
</dbReference>
<keyword evidence="3 4" id="KW-0143">Chaperone</keyword>
<name>A0A4Y3I174_9VIBR</name>
<dbReference type="GO" id="GO:0005048">
    <property type="term" value="F:signal sequence binding"/>
    <property type="evidence" value="ECO:0007669"/>
    <property type="project" value="UniProtKB-UniRule"/>
</dbReference>
<dbReference type="GO" id="GO:0051224">
    <property type="term" value="P:negative regulation of protein transport"/>
    <property type="evidence" value="ECO:0007669"/>
    <property type="project" value="UniProtKB-UniRule"/>
</dbReference>
<comment type="caution">
    <text evidence="5">The sequence shown here is derived from an EMBL/GenBank/DDBJ whole genome shotgun (WGS) entry which is preliminary data.</text>
</comment>
<comment type="similarity">
    <text evidence="4">Belongs to the NapD family.</text>
</comment>
<evidence type="ECO:0000256" key="3">
    <source>
        <dbReference type="ARBA" id="ARBA00023186"/>
    </source>
</evidence>
<dbReference type="Pfam" id="PF03927">
    <property type="entry name" value="NapD"/>
    <property type="match status" value="1"/>
</dbReference>
<evidence type="ECO:0000256" key="4">
    <source>
        <dbReference type="HAMAP-Rule" id="MF_02200"/>
    </source>
</evidence>